<accession>A0A9W6YUX9</accession>
<dbReference type="Proteomes" id="UP001165063">
    <property type="component" value="Unassembled WGS sequence"/>
</dbReference>
<comment type="caution">
    <text evidence="2">The sequence shown here is derived from an EMBL/GenBank/DDBJ whole genome shotgun (WGS) entry which is preliminary data.</text>
</comment>
<feature type="region of interest" description="Disordered" evidence="1">
    <location>
        <begin position="65"/>
        <end position="114"/>
    </location>
</feature>
<name>A0A9W6YUX9_AMBMO</name>
<organism evidence="2 3">
    <name type="scientific">Ambrosiozyma monospora</name>
    <name type="common">Yeast</name>
    <name type="synonym">Endomycopsis monosporus</name>
    <dbReference type="NCBI Taxonomy" id="43982"/>
    <lineage>
        <taxon>Eukaryota</taxon>
        <taxon>Fungi</taxon>
        <taxon>Dikarya</taxon>
        <taxon>Ascomycota</taxon>
        <taxon>Saccharomycotina</taxon>
        <taxon>Pichiomycetes</taxon>
        <taxon>Pichiales</taxon>
        <taxon>Pichiaceae</taxon>
        <taxon>Ambrosiozyma</taxon>
    </lineage>
</organism>
<keyword evidence="3" id="KW-1185">Reference proteome</keyword>
<sequence>MGVAQRRKTSYIEKIIAKKMEKNDELNEETEYNRYSMHFILSLPILQYLAIPYEEAETGRDYSIPVGWAETGRDSREDGVDQDTDGNTNEMSQTNEDEPSQKKRKTTFRTTEATGSTNKILEAAKPFWFIWTRMPMQVESMLRSNFESFLKNVDYSSLDSLLIQNSPLLVSPKILTQFTNEDECGRSFPSKKD</sequence>
<feature type="compositionally biased region" description="Polar residues" evidence="1">
    <location>
        <begin position="85"/>
        <end position="94"/>
    </location>
</feature>
<reference evidence="2" key="1">
    <citation type="submission" date="2023-04" db="EMBL/GenBank/DDBJ databases">
        <title>Ambrosiozyma monospora NBRC 1965.</title>
        <authorList>
            <person name="Ichikawa N."/>
            <person name="Sato H."/>
            <person name="Tonouchi N."/>
        </authorList>
    </citation>
    <scope>NUCLEOTIDE SEQUENCE</scope>
    <source>
        <strain evidence="2">NBRC 1965</strain>
    </source>
</reference>
<evidence type="ECO:0000313" key="2">
    <source>
        <dbReference type="EMBL" id="GMG39501.1"/>
    </source>
</evidence>
<dbReference type="AlphaFoldDB" id="A0A9W6YUX9"/>
<evidence type="ECO:0000313" key="3">
    <source>
        <dbReference type="Proteomes" id="UP001165063"/>
    </source>
</evidence>
<dbReference type="EMBL" id="BSXU01002972">
    <property type="protein sequence ID" value="GMG39501.1"/>
    <property type="molecule type" value="Genomic_DNA"/>
</dbReference>
<evidence type="ECO:0000256" key="1">
    <source>
        <dbReference type="SAM" id="MobiDB-lite"/>
    </source>
</evidence>
<protein>
    <submittedName>
        <fullName evidence="2">Unnamed protein product</fullName>
    </submittedName>
</protein>
<gene>
    <name evidence="2" type="ORF">Amon01_000540300</name>
</gene>
<proteinExistence type="predicted"/>